<dbReference type="Proteomes" id="UP000808914">
    <property type="component" value="Unassembled WGS sequence"/>
</dbReference>
<dbReference type="Pfam" id="PF13790">
    <property type="entry name" value="SR1P"/>
    <property type="match status" value="1"/>
</dbReference>
<reference evidence="1 2" key="1">
    <citation type="submission" date="2021-01" db="EMBL/GenBank/DDBJ databases">
        <title>Genomic Encyclopedia of Type Strains, Phase IV (KMG-IV): sequencing the most valuable type-strain genomes for metagenomic binning, comparative biology and taxonomic classification.</title>
        <authorList>
            <person name="Goeker M."/>
        </authorList>
    </citation>
    <scope>NUCLEOTIDE SEQUENCE [LARGE SCALE GENOMIC DNA]</scope>
    <source>
        <strain evidence="1 2">DSM 28236</strain>
    </source>
</reference>
<accession>A0ABS2Q057</accession>
<keyword evidence="2" id="KW-1185">Reference proteome</keyword>
<evidence type="ECO:0000313" key="1">
    <source>
        <dbReference type="EMBL" id="MBM7645680.1"/>
    </source>
</evidence>
<evidence type="ECO:0008006" key="3">
    <source>
        <dbReference type="Google" id="ProtNLM"/>
    </source>
</evidence>
<sequence length="36" mass="4190">MGIIICQKCDCTIEHVKDDKVRTLYSTCKKCKKTKK</sequence>
<comment type="caution">
    <text evidence="1">The sequence shown here is derived from an EMBL/GenBank/DDBJ whole genome shotgun (WGS) entry which is preliminary data.</text>
</comment>
<dbReference type="EMBL" id="JAFBER010000011">
    <property type="protein sequence ID" value="MBM7645680.1"/>
    <property type="molecule type" value="Genomic_DNA"/>
</dbReference>
<dbReference type="InterPro" id="IPR025236">
    <property type="entry name" value="SR1P"/>
</dbReference>
<name>A0ABS2Q057_9BACL</name>
<protein>
    <recommendedName>
        <fullName evidence="3">SR1 protein</fullName>
    </recommendedName>
</protein>
<organism evidence="1 2">
    <name type="scientific">Scopulibacillus daqui</name>
    <dbReference type="NCBI Taxonomy" id="1469162"/>
    <lineage>
        <taxon>Bacteria</taxon>
        <taxon>Bacillati</taxon>
        <taxon>Bacillota</taxon>
        <taxon>Bacilli</taxon>
        <taxon>Bacillales</taxon>
        <taxon>Sporolactobacillaceae</taxon>
        <taxon>Scopulibacillus</taxon>
    </lineage>
</organism>
<proteinExistence type="predicted"/>
<gene>
    <name evidence="1" type="ORF">JOD45_001899</name>
</gene>
<dbReference type="RefSeq" id="WP_205003604.1">
    <property type="nucleotide sequence ID" value="NZ_JAFBER010000011.1"/>
</dbReference>
<evidence type="ECO:0000313" key="2">
    <source>
        <dbReference type="Proteomes" id="UP000808914"/>
    </source>
</evidence>